<dbReference type="OrthoDB" id="666972at2759"/>
<gene>
    <name evidence="1" type="ORF">Bhyg_12255</name>
</gene>
<dbReference type="AlphaFoldDB" id="A0A9Q0MXY5"/>
<keyword evidence="2" id="KW-1185">Reference proteome</keyword>
<proteinExistence type="predicted"/>
<name>A0A9Q0MXY5_9DIPT</name>
<feature type="non-terminal residue" evidence="1">
    <location>
        <position position="1"/>
    </location>
</feature>
<comment type="caution">
    <text evidence="1">The sequence shown here is derived from an EMBL/GenBank/DDBJ whole genome shotgun (WGS) entry which is preliminary data.</text>
</comment>
<dbReference type="EMBL" id="WJQU01000003">
    <property type="protein sequence ID" value="KAJ6639509.1"/>
    <property type="molecule type" value="Genomic_DNA"/>
</dbReference>
<reference evidence="1" key="1">
    <citation type="submission" date="2022-07" db="EMBL/GenBank/DDBJ databases">
        <authorList>
            <person name="Trinca V."/>
            <person name="Uliana J.V.C."/>
            <person name="Torres T.T."/>
            <person name="Ward R.J."/>
            <person name="Monesi N."/>
        </authorList>
    </citation>
    <scope>NUCLEOTIDE SEQUENCE</scope>
    <source>
        <strain evidence="1">HSMRA1968</strain>
        <tissue evidence="1">Whole embryos</tissue>
    </source>
</reference>
<dbReference type="Proteomes" id="UP001151699">
    <property type="component" value="Chromosome X"/>
</dbReference>
<sequence length="96" mass="10887">NNRAAFYCCKKENFSECDKVRKLENLKEMRKTKVEFAVQFSGNNASHALKSVLQDVGTIEINAKLGRVIIETKNVPWNEIQQRIEGTGRLAVLTGF</sequence>
<evidence type="ECO:0000313" key="1">
    <source>
        <dbReference type="EMBL" id="KAJ6639509.1"/>
    </source>
</evidence>
<evidence type="ECO:0000313" key="2">
    <source>
        <dbReference type="Proteomes" id="UP001151699"/>
    </source>
</evidence>
<protein>
    <submittedName>
        <fullName evidence="1">Uncharacterized protein</fullName>
    </submittedName>
</protein>
<accession>A0A9Q0MXY5</accession>
<organism evidence="1 2">
    <name type="scientific">Pseudolycoriella hygida</name>
    <dbReference type="NCBI Taxonomy" id="35572"/>
    <lineage>
        <taxon>Eukaryota</taxon>
        <taxon>Metazoa</taxon>
        <taxon>Ecdysozoa</taxon>
        <taxon>Arthropoda</taxon>
        <taxon>Hexapoda</taxon>
        <taxon>Insecta</taxon>
        <taxon>Pterygota</taxon>
        <taxon>Neoptera</taxon>
        <taxon>Endopterygota</taxon>
        <taxon>Diptera</taxon>
        <taxon>Nematocera</taxon>
        <taxon>Sciaroidea</taxon>
        <taxon>Sciaridae</taxon>
        <taxon>Pseudolycoriella</taxon>
    </lineage>
</organism>